<evidence type="ECO:0000313" key="3">
    <source>
        <dbReference type="EMBL" id="MCC6070635.1"/>
    </source>
</evidence>
<dbReference type="Pfam" id="PF00534">
    <property type="entry name" value="Glycos_transf_1"/>
    <property type="match status" value="1"/>
</dbReference>
<dbReference type="RefSeq" id="WP_229431562.1">
    <property type="nucleotide sequence ID" value="NZ_JAJHPV010000010.1"/>
</dbReference>
<dbReference type="Proteomes" id="UP001198701">
    <property type="component" value="Unassembled WGS sequence"/>
</dbReference>
<dbReference type="InterPro" id="IPR001296">
    <property type="entry name" value="Glyco_trans_1"/>
</dbReference>
<accession>A0ABS8IQH8</accession>
<dbReference type="PANTHER" id="PTHR45947">
    <property type="entry name" value="SULFOQUINOVOSYL TRANSFERASE SQD2"/>
    <property type="match status" value="1"/>
</dbReference>
<feature type="domain" description="Glycosyltransferase subfamily 4-like N-terminal" evidence="2">
    <location>
        <begin position="19"/>
        <end position="178"/>
    </location>
</feature>
<organism evidence="3 4">
    <name type="scientific">Massilia agrisoli</name>
    <dbReference type="NCBI Taxonomy" id="2892444"/>
    <lineage>
        <taxon>Bacteria</taxon>
        <taxon>Pseudomonadati</taxon>
        <taxon>Pseudomonadota</taxon>
        <taxon>Betaproteobacteria</taxon>
        <taxon>Burkholderiales</taxon>
        <taxon>Oxalobacteraceae</taxon>
        <taxon>Telluria group</taxon>
        <taxon>Massilia</taxon>
    </lineage>
</organism>
<evidence type="ECO:0000259" key="2">
    <source>
        <dbReference type="Pfam" id="PF13439"/>
    </source>
</evidence>
<feature type="domain" description="Glycosyl transferase family 1" evidence="1">
    <location>
        <begin position="195"/>
        <end position="354"/>
    </location>
</feature>
<evidence type="ECO:0000259" key="1">
    <source>
        <dbReference type="Pfam" id="PF00534"/>
    </source>
</evidence>
<gene>
    <name evidence="3" type="ORF">LMJ30_06665</name>
</gene>
<reference evidence="3 4" key="1">
    <citation type="submission" date="2021-11" db="EMBL/GenBank/DDBJ databases">
        <authorList>
            <person name="Huq M.A."/>
        </authorList>
    </citation>
    <scope>NUCLEOTIDE SEQUENCE [LARGE SCALE GENOMIC DNA]</scope>
    <source>
        <strain evidence="3 4">MAHUQ-52</strain>
    </source>
</reference>
<dbReference type="SUPFAM" id="SSF53756">
    <property type="entry name" value="UDP-Glycosyltransferase/glycogen phosphorylase"/>
    <property type="match status" value="1"/>
</dbReference>
<dbReference type="Gene3D" id="3.40.50.2000">
    <property type="entry name" value="Glycogen Phosphorylase B"/>
    <property type="match status" value="2"/>
</dbReference>
<dbReference type="Pfam" id="PF13439">
    <property type="entry name" value="Glyco_transf_4"/>
    <property type="match status" value="1"/>
</dbReference>
<proteinExistence type="predicted"/>
<comment type="caution">
    <text evidence="3">The sequence shown here is derived from an EMBL/GenBank/DDBJ whole genome shotgun (WGS) entry which is preliminary data.</text>
</comment>
<dbReference type="InterPro" id="IPR017522">
    <property type="entry name" value="Sugar_tfrase_PEP-CTERM_Stp2"/>
</dbReference>
<keyword evidence="4" id="KW-1185">Reference proteome</keyword>
<sequence length="393" mass="42759">MSSLSQAPLVVHLIYRLDFGGLENLMVERINRMPAQAYRHAIVCLTGYTDFAKKISRPDVEIYALDKQPGLSLGTHAALWRLLRRLKPAILHSYNLSAIEYAPAAILAGVPIRINGAHGRDHNDPHGTNRKHNALRRAMLPFYDCCYANSASMQDWNRDVIGVPEHKSRLLPNGIDSDKFHPRAAGQGRALDVFPPDAIVIGAVGRIQDVKDHASLVAAFVLLRERLPQLRAQLRLAIVGDGPLLAKLRAQVDAAGIADAAWLPGSRNDVADILRSIDIFAMSSIAEGTPGSALEAMCAGLPVVGTRVGGLPEVIEDGVTGALVPASSPAAMAEALERYVLDPALRAHHGEAGRMRVHRKYNMAAMVAAYQSLYDSLCERKTKFRNQVKSCVE</sequence>
<dbReference type="EMBL" id="JAJHPV010000010">
    <property type="protein sequence ID" value="MCC6070635.1"/>
    <property type="molecule type" value="Genomic_DNA"/>
</dbReference>
<evidence type="ECO:0000313" key="4">
    <source>
        <dbReference type="Proteomes" id="UP001198701"/>
    </source>
</evidence>
<dbReference type="InterPro" id="IPR050194">
    <property type="entry name" value="Glycosyltransferase_grp1"/>
</dbReference>
<dbReference type="NCBIfam" id="TIGR03088">
    <property type="entry name" value="stp2"/>
    <property type="match status" value="1"/>
</dbReference>
<dbReference type="InterPro" id="IPR028098">
    <property type="entry name" value="Glyco_trans_4-like_N"/>
</dbReference>
<dbReference type="PANTHER" id="PTHR45947:SF3">
    <property type="entry name" value="SULFOQUINOVOSYL TRANSFERASE SQD2"/>
    <property type="match status" value="1"/>
</dbReference>
<protein>
    <submittedName>
        <fullName evidence="3">TIGR03088 family PEP-CTERM/XrtA system glycosyltransferase</fullName>
    </submittedName>
</protein>
<name>A0ABS8IQH8_9BURK</name>